<dbReference type="EC" id="3.2.1.14"/>
<sequence>GGIAIYWGQNGGEGTLRDTCNSGLYSY</sequence>
<dbReference type="AlphaFoldDB" id="Q9S8F8"/>
<proteinExistence type="evidence at protein level"/>
<protein>
    <submittedName>
        <fullName>Chitinase PLC-B</fullName>
        <ecNumber>3.2.1.14</ecNumber>
    </submittedName>
</protein>
<accession>Q9S8F8</accession>
<organism>
    <name type="scientific">Phytolacca americana</name>
    <name type="common">American pokeweed</name>
    <name type="synonym">Phytolacca decandra</name>
    <dbReference type="NCBI Taxonomy" id="3527"/>
    <lineage>
        <taxon>Eukaryota</taxon>
        <taxon>Viridiplantae</taxon>
        <taxon>Streptophyta</taxon>
        <taxon>Embryophyta</taxon>
        <taxon>Tracheophyta</taxon>
        <taxon>Spermatophyta</taxon>
        <taxon>Magnoliopsida</taxon>
        <taxon>eudicotyledons</taxon>
        <taxon>Gunneridae</taxon>
        <taxon>Pentapetalae</taxon>
        <taxon>Caryophyllales</taxon>
        <taxon>Phytolaccaceae</taxon>
        <taxon>Phytolacca</taxon>
    </lineage>
</organism>
<reference key="1">
    <citation type="journal article" date="1995" name="Biosci. Biotechnol. Biochem.">
        <title>Purification and characterization of two chitinases from the leaves of pokeweed (Phytolacca americana).</title>
        <authorList>
            <person name="Ohta M."/>
            <person name="Yamagami T."/>
            <person name="Funatsu G."/>
        </authorList>
    </citation>
    <scope>PROTEIN SEQUENCE</scope>
</reference>
<keyword id="KW-0903">Direct protein sequencing</keyword>
<dbReference type="GO" id="GO:0008843">
    <property type="term" value="F:endochitinase activity"/>
    <property type="evidence" value="ECO:0007669"/>
    <property type="project" value="UniProtKB-EC"/>
</dbReference>
<name>Q9S8F8_PHYAM</name>